<comment type="caution">
    <text evidence="1">The sequence shown here is derived from an EMBL/GenBank/DDBJ whole genome shotgun (WGS) entry which is preliminary data.</text>
</comment>
<protein>
    <submittedName>
        <fullName evidence="1">Uncharacterized protein</fullName>
    </submittedName>
</protein>
<evidence type="ECO:0000313" key="1">
    <source>
        <dbReference type="EMBL" id="PJZ92854.1"/>
    </source>
</evidence>
<proteinExistence type="predicted"/>
<gene>
    <name evidence="1" type="ORF">CH379_10955</name>
</gene>
<organism evidence="1">
    <name type="scientific">Leptospira ellisii</name>
    <dbReference type="NCBI Taxonomy" id="2023197"/>
    <lineage>
        <taxon>Bacteria</taxon>
        <taxon>Pseudomonadati</taxon>
        <taxon>Spirochaetota</taxon>
        <taxon>Spirochaetia</taxon>
        <taxon>Leptospirales</taxon>
        <taxon>Leptospiraceae</taxon>
        <taxon>Leptospira</taxon>
    </lineage>
</organism>
<name>A0A2N0BHE9_9LEPT</name>
<accession>A0A2N0B8H3</accession>
<dbReference type="EMBL" id="NPEF01000100">
    <property type="protein sequence ID" value="PJZ92854.1"/>
    <property type="molecule type" value="Genomic_DNA"/>
</dbReference>
<sequence>MAFLSYSETFNSSSIKKHEKWHFPVKYHFFLIFFVLHCAASDFKSSTTETCAEKDKKSNDCFEKIFKYCIFNEISSDKPWEDFCKGDPILLLGVCTVFVPTCPTGTSTSSSGSG</sequence>
<reference evidence="1" key="1">
    <citation type="submission" date="2017-07" db="EMBL/GenBank/DDBJ databases">
        <title>Leptospira spp. isolated from tropical soils.</title>
        <authorList>
            <person name="Thibeaux R."/>
            <person name="Iraola G."/>
            <person name="Ferres I."/>
            <person name="Bierque E."/>
            <person name="Girault D."/>
            <person name="Soupe-Gilbert M.-E."/>
            <person name="Picardeau M."/>
            <person name="Goarant C."/>
        </authorList>
    </citation>
    <scope>NUCLEOTIDE SEQUENCE [LARGE SCALE GENOMIC DNA]</scope>
    <source>
        <strain evidence="1">ATI7-C-A5</strain>
    </source>
</reference>
<dbReference type="AlphaFoldDB" id="A0A2N0BHE9"/>
<accession>A0A2N0BHE9</accession>